<dbReference type="PRINTS" id="PR00463">
    <property type="entry name" value="EP450I"/>
</dbReference>
<dbReference type="PANTHER" id="PTHR24303">
    <property type="entry name" value="HEME-BINDING MONOOXYGENASE FAMILY"/>
    <property type="match status" value="1"/>
</dbReference>
<comment type="caution">
    <text evidence="10">The sequence shown here is derived from an EMBL/GenBank/DDBJ whole genome shotgun (WGS) entry which is preliminary data.</text>
</comment>
<dbReference type="InterPro" id="IPR002401">
    <property type="entry name" value="Cyt_P450_E_grp-I"/>
</dbReference>
<evidence type="ECO:0000313" key="11">
    <source>
        <dbReference type="Proteomes" id="UP001381693"/>
    </source>
</evidence>
<sequence length="526" mass="59938">MAFALAPLTLVLIAIVVVVAALQATLQYRRNKKQVKLVVRRKNTSNNASSAKGSDDLEIAQPILPPGPTPLPILGNAHNLAEYKNCPYEGFTALGKKYGRVYSLSLGGTPHVVVGNFNDIKEVLITKGNKFDARPDLLRFKLYFGGDREKSLALCDYSELQKKRITMVRNYLTFRGEKSFFESFENSIAVEMPVLKDKLDRQLNKTINAKEILSYCAMNIFTGYMCSKKFDYQDEIFQDLVRKYDYIFEDINNSHVIDVLPILAPFFSSYINSLKNTTSGIKKFIMNSVIQEKYKQFQENPNRISDILDICFLMYEDKDENERWDWDTILYIMEDLLGGSSAISNIIMRFLGYILLYPEAMQKLQEEIDNTIGRDQVPLLSNKKDMLYSQATVYEILRITSSPIVPHVATEDTSIGGYAVEKGSVIILNNYEMNTNPDLWDEPDKFMPERFIVDGNIKKPAHFIPFSTGKRSCVGVKIVVDIVYIVTTTILQRYNVSLPEGVTPQLPKGKISLAWDCFDMIFTLRD</sequence>
<dbReference type="GO" id="GO:0020037">
    <property type="term" value="F:heme binding"/>
    <property type="evidence" value="ECO:0007669"/>
    <property type="project" value="InterPro"/>
</dbReference>
<dbReference type="InterPro" id="IPR036396">
    <property type="entry name" value="Cyt_P450_sf"/>
</dbReference>
<evidence type="ECO:0000256" key="5">
    <source>
        <dbReference type="ARBA" id="ARBA00023004"/>
    </source>
</evidence>
<comment type="similarity">
    <text evidence="2 8">Belongs to the cytochrome P450 family.</text>
</comment>
<keyword evidence="6 8" id="KW-0503">Monooxygenase</keyword>
<dbReference type="GO" id="GO:0016705">
    <property type="term" value="F:oxidoreductase activity, acting on paired donors, with incorporation or reduction of molecular oxygen"/>
    <property type="evidence" value="ECO:0007669"/>
    <property type="project" value="InterPro"/>
</dbReference>
<feature type="chain" id="PRO_5042928628" description="Cytochrome P450" evidence="9">
    <location>
        <begin position="22"/>
        <end position="526"/>
    </location>
</feature>
<protein>
    <recommendedName>
        <fullName evidence="12">Cytochrome P450</fullName>
    </recommendedName>
</protein>
<proteinExistence type="inferred from homology"/>
<dbReference type="SUPFAM" id="SSF48264">
    <property type="entry name" value="Cytochrome P450"/>
    <property type="match status" value="1"/>
</dbReference>
<organism evidence="10 11">
    <name type="scientific">Halocaridina rubra</name>
    <name type="common">Hawaiian red shrimp</name>
    <dbReference type="NCBI Taxonomy" id="373956"/>
    <lineage>
        <taxon>Eukaryota</taxon>
        <taxon>Metazoa</taxon>
        <taxon>Ecdysozoa</taxon>
        <taxon>Arthropoda</taxon>
        <taxon>Crustacea</taxon>
        <taxon>Multicrustacea</taxon>
        <taxon>Malacostraca</taxon>
        <taxon>Eumalacostraca</taxon>
        <taxon>Eucarida</taxon>
        <taxon>Decapoda</taxon>
        <taxon>Pleocyemata</taxon>
        <taxon>Caridea</taxon>
        <taxon>Atyoidea</taxon>
        <taxon>Atyidae</taxon>
        <taxon>Halocaridina</taxon>
    </lineage>
</organism>
<evidence type="ECO:0000256" key="7">
    <source>
        <dbReference type="PIRSR" id="PIRSR602401-1"/>
    </source>
</evidence>
<evidence type="ECO:0000256" key="9">
    <source>
        <dbReference type="SAM" id="SignalP"/>
    </source>
</evidence>
<dbReference type="Proteomes" id="UP001381693">
    <property type="component" value="Unassembled WGS sequence"/>
</dbReference>
<keyword evidence="7 8" id="KW-0349">Heme</keyword>
<evidence type="ECO:0000256" key="8">
    <source>
        <dbReference type="RuleBase" id="RU000461"/>
    </source>
</evidence>
<dbReference type="InterPro" id="IPR001128">
    <property type="entry name" value="Cyt_P450"/>
</dbReference>
<keyword evidence="11" id="KW-1185">Reference proteome</keyword>
<evidence type="ECO:0000256" key="3">
    <source>
        <dbReference type="ARBA" id="ARBA00022723"/>
    </source>
</evidence>
<evidence type="ECO:0000256" key="4">
    <source>
        <dbReference type="ARBA" id="ARBA00023002"/>
    </source>
</evidence>
<dbReference type="GO" id="GO:0004497">
    <property type="term" value="F:monooxygenase activity"/>
    <property type="evidence" value="ECO:0007669"/>
    <property type="project" value="UniProtKB-KW"/>
</dbReference>
<comment type="cofactor">
    <cofactor evidence="1 7">
        <name>heme</name>
        <dbReference type="ChEBI" id="CHEBI:30413"/>
    </cofactor>
</comment>
<evidence type="ECO:0000256" key="1">
    <source>
        <dbReference type="ARBA" id="ARBA00001971"/>
    </source>
</evidence>
<keyword evidence="4 8" id="KW-0560">Oxidoreductase</keyword>
<keyword evidence="5 7" id="KW-0408">Iron</keyword>
<feature type="signal peptide" evidence="9">
    <location>
        <begin position="1"/>
        <end position="21"/>
    </location>
</feature>
<dbReference type="Gene3D" id="1.10.630.10">
    <property type="entry name" value="Cytochrome P450"/>
    <property type="match status" value="1"/>
</dbReference>
<dbReference type="PROSITE" id="PS00086">
    <property type="entry name" value="CYTOCHROME_P450"/>
    <property type="match status" value="1"/>
</dbReference>
<dbReference type="InterPro" id="IPR017972">
    <property type="entry name" value="Cyt_P450_CS"/>
</dbReference>
<keyword evidence="9" id="KW-0732">Signal</keyword>
<dbReference type="AlphaFoldDB" id="A0AAN8X7D2"/>
<feature type="binding site" description="axial binding residue" evidence="7">
    <location>
        <position position="473"/>
    </location>
    <ligand>
        <name>heme</name>
        <dbReference type="ChEBI" id="CHEBI:30413"/>
    </ligand>
    <ligandPart>
        <name>Fe</name>
        <dbReference type="ChEBI" id="CHEBI:18248"/>
    </ligandPart>
</feature>
<evidence type="ECO:0008006" key="12">
    <source>
        <dbReference type="Google" id="ProtNLM"/>
    </source>
</evidence>
<gene>
    <name evidence="10" type="ORF">SK128_002540</name>
</gene>
<dbReference type="EMBL" id="JAXCGZ010011321">
    <property type="protein sequence ID" value="KAK7075343.1"/>
    <property type="molecule type" value="Genomic_DNA"/>
</dbReference>
<name>A0AAN8X7D2_HALRR</name>
<reference evidence="10 11" key="1">
    <citation type="submission" date="2023-11" db="EMBL/GenBank/DDBJ databases">
        <title>Halocaridina rubra genome assembly.</title>
        <authorList>
            <person name="Smith C."/>
        </authorList>
    </citation>
    <scope>NUCLEOTIDE SEQUENCE [LARGE SCALE GENOMIC DNA]</scope>
    <source>
        <strain evidence="10">EP-1</strain>
        <tissue evidence="10">Whole</tissue>
    </source>
</reference>
<evidence type="ECO:0000313" key="10">
    <source>
        <dbReference type="EMBL" id="KAK7075343.1"/>
    </source>
</evidence>
<dbReference type="PANTHER" id="PTHR24303:SF31">
    <property type="entry name" value="CYTOCHROME P450 307A1-RELATED"/>
    <property type="match status" value="1"/>
</dbReference>
<keyword evidence="3 7" id="KW-0479">Metal-binding</keyword>
<evidence type="ECO:0000256" key="6">
    <source>
        <dbReference type="ARBA" id="ARBA00023033"/>
    </source>
</evidence>
<dbReference type="Pfam" id="PF00067">
    <property type="entry name" value="p450"/>
    <property type="match status" value="1"/>
</dbReference>
<accession>A0AAN8X7D2</accession>
<evidence type="ECO:0000256" key="2">
    <source>
        <dbReference type="ARBA" id="ARBA00010617"/>
    </source>
</evidence>
<dbReference type="GO" id="GO:0005506">
    <property type="term" value="F:iron ion binding"/>
    <property type="evidence" value="ECO:0007669"/>
    <property type="project" value="InterPro"/>
</dbReference>
<dbReference type="PRINTS" id="PR00385">
    <property type="entry name" value="P450"/>
</dbReference>